<reference evidence="3 4" key="1">
    <citation type="journal article" date="2014" name="Int. J. Syst. Evol. Microbiol.">
        <title>Complete genome sequence of Corynebacterium casei LMG S-19264T (=DSM 44701T), isolated from a smear-ripened cheese.</title>
        <authorList>
            <consortium name="US DOE Joint Genome Institute (JGI-PGF)"/>
            <person name="Walter F."/>
            <person name="Albersmeier A."/>
            <person name="Kalinowski J."/>
            <person name="Ruckert C."/>
        </authorList>
    </citation>
    <scope>NUCLEOTIDE SEQUENCE [LARGE SCALE GENOMIC DNA]</scope>
    <source>
        <strain evidence="3 4">KCTC 19473</strain>
    </source>
</reference>
<evidence type="ECO:0000256" key="1">
    <source>
        <dbReference type="ARBA" id="ARBA00022801"/>
    </source>
</evidence>
<dbReference type="Pfam" id="PF00857">
    <property type="entry name" value="Isochorismatase"/>
    <property type="match status" value="1"/>
</dbReference>
<dbReference type="InterPro" id="IPR036380">
    <property type="entry name" value="Isochorismatase-like_sf"/>
</dbReference>
<dbReference type="InterPro" id="IPR000868">
    <property type="entry name" value="Isochorismatase-like_dom"/>
</dbReference>
<protein>
    <submittedName>
        <fullName evidence="3">N-carbamoylsarcosine amidase</fullName>
    </submittedName>
</protein>
<gene>
    <name evidence="3" type="ORF">GCM10007147_15620</name>
</gene>
<comment type="caution">
    <text evidence="3">The sequence shown here is derived from an EMBL/GenBank/DDBJ whole genome shotgun (WGS) entry which is preliminary data.</text>
</comment>
<feature type="domain" description="Isochorismatase-like" evidence="2">
    <location>
        <begin position="31"/>
        <end position="207"/>
    </location>
</feature>
<organism evidence="3 4">
    <name type="scientific">Nocardiopsis kunsanensis</name>
    <dbReference type="NCBI Taxonomy" id="141693"/>
    <lineage>
        <taxon>Bacteria</taxon>
        <taxon>Bacillati</taxon>
        <taxon>Actinomycetota</taxon>
        <taxon>Actinomycetes</taxon>
        <taxon>Streptosporangiales</taxon>
        <taxon>Nocardiopsidaceae</taxon>
        <taxon>Nocardiopsis</taxon>
    </lineage>
</organism>
<dbReference type="InterPro" id="IPR050272">
    <property type="entry name" value="Isochorismatase-like_hydrls"/>
</dbReference>
<evidence type="ECO:0000313" key="3">
    <source>
        <dbReference type="EMBL" id="GHD21792.1"/>
    </source>
</evidence>
<dbReference type="PANTHER" id="PTHR43540:SF1">
    <property type="entry name" value="ISOCHORISMATASE HYDROLASE"/>
    <property type="match status" value="1"/>
</dbReference>
<dbReference type="Proteomes" id="UP000654947">
    <property type="component" value="Unassembled WGS sequence"/>
</dbReference>
<evidence type="ECO:0000313" key="4">
    <source>
        <dbReference type="Proteomes" id="UP000654947"/>
    </source>
</evidence>
<keyword evidence="4" id="KW-1185">Reference proteome</keyword>
<name>A0A918XBG7_9ACTN</name>
<dbReference type="AlphaFoldDB" id="A0A918XBG7"/>
<dbReference type="PANTHER" id="PTHR43540">
    <property type="entry name" value="PEROXYUREIDOACRYLATE/UREIDOACRYLATE AMIDOHYDROLASE-RELATED"/>
    <property type="match status" value="1"/>
</dbReference>
<evidence type="ECO:0000259" key="2">
    <source>
        <dbReference type="Pfam" id="PF00857"/>
    </source>
</evidence>
<dbReference type="EMBL" id="BMXL01000005">
    <property type="protein sequence ID" value="GHD21792.1"/>
    <property type="molecule type" value="Genomic_DNA"/>
</dbReference>
<dbReference type="GO" id="GO:0016787">
    <property type="term" value="F:hydrolase activity"/>
    <property type="evidence" value="ECO:0007669"/>
    <property type="project" value="UniProtKB-KW"/>
</dbReference>
<keyword evidence="1" id="KW-0378">Hydrolase</keyword>
<dbReference type="SUPFAM" id="SSF52499">
    <property type="entry name" value="Isochorismatase-like hydrolases"/>
    <property type="match status" value="1"/>
</dbReference>
<accession>A0A918XBG7</accession>
<dbReference type="RefSeq" id="WP_193517648.1">
    <property type="nucleotide sequence ID" value="NZ_BMXL01000005.1"/>
</dbReference>
<proteinExistence type="predicted"/>
<dbReference type="Gene3D" id="3.40.50.850">
    <property type="entry name" value="Isochorismatase-like"/>
    <property type="match status" value="1"/>
</dbReference>
<sequence>MAELDTYGDSTADTYAQAGFGSQVRRGARPAVVVVDLSRGFTEPDFPSGADLTSTVHSTARLVESAHAASVPVIYTVIAYSEEELAGDWYRWLDKAPGMRGMREGSAAVELDPRLTRGDRDPLIVKKGASAFAGTPLATMLTGLQRDTLLVCGATTSGCVRATAVDAVQAGFSALVPRDCVGDRAEGPQEAALFDLDAKYADVIGLDDARTYLSQARA</sequence>